<dbReference type="Proteomes" id="UP000249046">
    <property type="component" value="Unassembled WGS sequence"/>
</dbReference>
<dbReference type="InterPro" id="IPR013249">
    <property type="entry name" value="RNA_pol_sigma70_r4_t2"/>
</dbReference>
<dbReference type="InterPro" id="IPR013325">
    <property type="entry name" value="RNA_pol_sigma_r2"/>
</dbReference>
<sequence>MAERPAEPLCDDPASTDVLGIVMADGTRQAGGQGFGLPLDSITLERARRGDMRAFEAIYAAYGKACYNLALRILGEPAAAEDIVQDVFLKLMDTIGGFRGDAPFGAWLKRMAANATIDRLRLDRRQGVDDPDALFATLGAADPPADAVVDAWTLLQRLPARARAVIVLHQMEGYTHRELAELFGQTESYSKSVLSRALQRLHATLEESSSTPVGTPVIRHV</sequence>
<dbReference type="InterPro" id="IPR039425">
    <property type="entry name" value="RNA_pol_sigma-70-like"/>
</dbReference>
<dbReference type="GO" id="GO:0003677">
    <property type="term" value="F:DNA binding"/>
    <property type="evidence" value="ECO:0007669"/>
    <property type="project" value="InterPro"/>
</dbReference>
<proteinExistence type="inferred from homology"/>
<organism evidence="7 8">
    <name type="scientific">Rhodanobacter denitrificans</name>
    <dbReference type="NCBI Taxonomy" id="666685"/>
    <lineage>
        <taxon>Bacteria</taxon>
        <taxon>Pseudomonadati</taxon>
        <taxon>Pseudomonadota</taxon>
        <taxon>Gammaproteobacteria</taxon>
        <taxon>Lysobacterales</taxon>
        <taxon>Rhodanobacteraceae</taxon>
        <taxon>Rhodanobacter</taxon>
    </lineage>
</organism>
<evidence type="ECO:0000259" key="5">
    <source>
        <dbReference type="Pfam" id="PF04542"/>
    </source>
</evidence>
<dbReference type="InterPro" id="IPR014284">
    <property type="entry name" value="RNA_pol_sigma-70_dom"/>
</dbReference>
<dbReference type="EMBL" id="QFPO01000007">
    <property type="protein sequence ID" value="PZQ14783.1"/>
    <property type="molecule type" value="Genomic_DNA"/>
</dbReference>
<keyword evidence="3" id="KW-0731">Sigma factor</keyword>
<dbReference type="SUPFAM" id="SSF88946">
    <property type="entry name" value="Sigma2 domain of RNA polymerase sigma factors"/>
    <property type="match status" value="1"/>
</dbReference>
<dbReference type="Pfam" id="PF04542">
    <property type="entry name" value="Sigma70_r2"/>
    <property type="match status" value="1"/>
</dbReference>
<evidence type="ECO:0000256" key="4">
    <source>
        <dbReference type="ARBA" id="ARBA00023163"/>
    </source>
</evidence>
<reference evidence="7 8" key="1">
    <citation type="submission" date="2017-08" db="EMBL/GenBank/DDBJ databases">
        <title>Infants hospitalized years apart are colonized by the same room-sourced microbial strains.</title>
        <authorList>
            <person name="Brooks B."/>
            <person name="Olm M.R."/>
            <person name="Firek B.A."/>
            <person name="Baker R."/>
            <person name="Thomas B.C."/>
            <person name="Morowitz M.J."/>
            <person name="Banfield J.F."/>
        </authorList>
    </citation>
    <scope>NUCLEOTIDE SEQUENCE [LARGE SCALE GENOMIC DNA]</scope>
    <source>
        <strain evidence="7">S2_005_003_R2_42</strain>
    </source>
</reference>
<evidence type="ECO:0000313" key="8">
    <source>
        <dbReference type="Proteomes" id="UP000249046"/>
    </source>
</evidence>
<evidence type="ECO:0000259" key="6">
    <source>
        <dbReference type="Pfam" id="PF08281"/>
    </source>
</evidence>
<comment type="similarity">
    <text evidence="1">Belongs to the sigma-70 factor family. ECF subfamily.</text>
</comment>
<dbReference type="InterPro" id="IPR036388">
    <property type="entry name" value="WH-like_DNA-bd_sf"/>
</dbReference>
<keyword evidence="4" id="KW-0804">Transcription</keyword>
<evidence type="ECO:0000256" key="3">
    <source>
        <dbReference type="ARBA" id="ARBA00023082"/>
    </source>
</evidence>
<dbReference type="AlphaFoldDB" id="A0A2W5MBJ2"/>
<name>A0A2W5MBJ2_9GAMM</name>
<evidence type="ECO:0000256" key="2">
    <source>
        <dbReference type="ARBA" id="ARBA00023015"/>
    </source>
</evidence>
<dbReference type="GO" id="GO:0006352">
    <property type="term" value="P:DNA-templated transcription initiation"/>
    <property type="evidence" value="ECO:0007669"/>
    <property type="project" value="InterPro"/>
</dbReference>
<gene>
    <name evidence="7" type="ORF">DI564_09780</name>
</gene>
<dbReference type="Gene3D" id="1.10.10.10">
    <property type="entry name" value="Winged helix-like DNA-binding domain superfamily/Winged helix DNA-binding domain"/>
    <property type="match status" value="1"/>
</dbReference>
<comment type="caution">
    <text evidence="7">The sequence shown here is derived from an EMBL/GenBank/DDBJ whole genome shotgun (WGS) entry which is preliminary data.</text>
</comment>
<evidence type="ECO:0000313" key="7">
    <source>
        <dbReference type="EMBL" id="PZQ14783.1"/>
    </source>
</evidence>
<dbReference type="CDD" id="cd06171">
    <property type="entry name" value="Sigma70_r4"/>
    <property type="match status" value="1"/>
</dbReference>
<dbReference type="NCBIfam" id="TIGR02937">
    <property type="entry name" value="sigma70-ECF"/>
    <property type="match status" value="1"/>
</dbReference>
<dbReference type="InterPro" id="IPR013324">
    <property type="entry name" value="RNA_pol_sigma_r3/r4-like"/>
</dbReference>
<feature type="domain" description="RNA polymerase sigma factor 70 region 4 type 2" evidence="6">
    <location>
        <begin position="152"/>
        <end position="201"/>
    </location>
</feature>
<feature type="domain" description="RNA polymerase sigma-70 region 2" evidence="5">
    <location>
        <begin position="59"/>
        <end position="125"/>
    </location>
</feature>
<dbReference type="GO" id="GO:0016987">
    <property type="term" value="F:sigma factor activity"/>
    <property type="evidence" value="ECO:0007669"/>
    <property type="project" value="UniProtKB-KW"/>
</dbReference>
<dbReference type="PANTHER" id="PTHR43133">
    <property type="entry name" value="RNA POLYMERASE ECF-TYPE SIGMA FACTO"/>
    <property type="match status" value="1"/>
</dbReference>
<accession>A0A2W5MBJ2</accession>
<evidence type="ECO:0000256" key="1">
    <source>
        <dbReference type="ARBA" id="ARBA00010641"/>
    </source>
</evidence>
<dbReference type="Gene3D" id="1.10.1740.10">
    <property type="match status" value="1"/>
</dbReference>
<dbReference type="PANTHER" id="PTHR43133:SF46">
    <property type="entry name" value="RNA POLYMERASE SIGMA-70 FACTOR ECF SUBFAMILY"/>
    <property type="match status" value="1"/>
</dbReference>
<dbReference type="Pfam" id="PF08281">
    <property type="entry name" value="Sigma70_r4_2"/>
    <property type="match status" value="1"/>
</dbReference>
<protein>
    <submittedName>
        <fullName evidence="7">RNA polymerase subunit sigma-24</fullName>
    </submittedName>
</protein>
<keyword evidence="2" id="KW-0805">Transcription regulation</keyword>
<dbReference type="InterPro" id="IPR007627">
    <property type="entry name" value="RNA_pol_sigma70_r2"/>
</dbReference>
<dbReference type="SUPFAM" id="SSF88659">
    <property type="entry name" value="Sigma3 and sigma4 domains of RNA polymerase sigma factors"/>
    <property type="match status" value="1"/>
</dbReference>